<evidence type="ECO:0000313" key="2">
    <source>
        <dbReference type="EMBL" id="KAJ8342124.1"/>
    </source>
</evidence>
<dbReference type="Proteomes" id="UP001152622">
    <property type="component" value="Chromosome 14"/>
</dbReference>
<dbReference type="EMBL" id="JAINUF010000014">
    <property type="protein sequence ID" value="KAJ8342124.1"/>
    <property type="molecule type" value="Genomic_DNA"/>
</dbReference>
<sequence length="116" mass="13256">MHARGFNERRLHCNHDACVEWPLPCLMTGAGGEDLSAQARGALRVEWCVQENVALKVDRKQDDRVAQVLKFLFPILIQLIVLFTSLNAVLGLYTGWTNTAFICLKRDEEKRRRDST</sequence>
<accession>A0A9Q1ENM5</accession>
<organism evidence="2 3">
    <name type="scientific">Synaphobranchus kaupii</name>
    <name type="common">Kaup's arrowtooth eel</name>
    <dbReference type="NCBI Taxonomy" id="118154"/>
    <lineage>
        <taxon>Eukaryota</taxon>
        <taxon>Metazoa</taxon>
        <taxon>Chordata</taxon>
        <taxon>Craniata</taxon>
        <taxon>Vertebrata</taxon>
        <taxon>Euteleostomi</taxon>
        <taxon>Actinopterygii</taxon>
        <taxon>Neopterygii</taxon>
        <taxon>Teleostei</taxon>
        <taxon>Anguilliformes</taxon>
        <taxon>Synaphobranchidae</taxon>
        <taxon>Synaphobranchus</taxon>
    </lineage>
</organism>
<gene>
    <name evidence="2" type="ORF">SKAU_G00320520</name>
</gene>
<proteinExistence type="predicted"/>
<keyword evidence="1" id="KW-0472">Membrane</keyword>
<protein>
    <submittedName>
        <fullName evidence="2">Uncharacterized protein</fullName>
    </submittedName>
</protein>
<dbReference type="AlphaFoldDB" id="A0A9Q1ENM5"/>
<keyword evidence="1" id="KW-1133">Transmembrane helix</keyword>
<evidence type="ECO:0000313" key="3">
    <source>
        <dbReference type="Proteomes" id="UP001152622"/>
    </source>
</evidence>
<reference evidence="2" key="1">
    <citation type="journal article" date="2023" name="Science">
        <title>Genome structures resolve the early diversification of teleost fishes.</title>
        <authorList>
            <person name="Parey E."/>
            <person name="Louis A."/>
            <person name="Montfort J."/>
            <person name="Bouchez O."/>
            <person name="Roques C."/>
            <person name="Iampietro C."/>
            <person name="Lluch J."/>
            <person name="Castinel A."/>
            <person name="Donnadieu C."/>
            <person name="Desvignes T."/>
            <person name="Floi Bucao C."/>
            <person name="Jouanno E."/>
            <person name="Wen M."/>
            <person name="Mejri S."/>
            <person name="Dirks R."/>
            <person name="Jansen H."/>
            <person name="Henkel C."/>
            <person name="Chen W.J."/>
            <person name="Zahm M."/>
            <person name="Cabau C."/>
            <person name="Klopp C."/>
            <person name="Thompson A.W."/>
            <person name="Robinson-Rechavi M."/>
            <person name="Braasch I."/>
            <person name="Lecointre G."/>
            <person name="Bobe J."/>
            <person name="Postlethwait J.H."/>
            <person name="Berthelot C."/>
            <person name="Roest Crollius H."/>
            <person name="Guiguen Y."/>
        </authorList>
    </citation>
    <scope>NUCLEOTIDE SEQUENCE</scope>
    <source>
        <strain evidence="2">WJC10195</strain>
    </source>
</reference>
<feature type="transmembrane region" description="Helical" evidence="1">
    <location>
        <begin position="71"/>
        <end position="96"/>
    </location>
</feature>
<keyword evidence="1" id="KW-0812">Transmembrane</keyword>
<name>A0A9Q1ENM5_SYNKA</name>
<comment type="caution">
    <text evidence="2">The sequence shown here is derived from an EMBL/GenBank/DDBJ whole genome shotgun (WGS) entry which is preliminary data.</text>
</comment>
<keyword evidence="3" id="KW-1185">Reference proteome</keyword>
<evidence type="ECO:0000256" key="1">
    <source>
        <dbReference type="SAM" id="Phobius"/>
    </source>
</evidence>